<dbReference type="PROSITE" id="PS51711">
    <property type="entry name" value="G_FEOB"/>
    <property type="match status" value="1"/>
</dbReference>
<protein>
    <submittedName>
        <fullName evidence="3">Ferrous iron transporter B</fullName>
    </submittedName>
</protein>
<proteinExistence type="predicted"/>
<accession>A0ABQ4V8Q1</accession>
<feature type="transmembrane region" description="Helical" evidence="1">
    <location>
        <begin position="408"/>
        <end position="430"/>
    </location>
</feature>
<feature type="transmembrane region" description="Helical" evidence="1">
    <location>
        <begin position="582"/>
        <end position="600"/>
    </location>
</feature>
<feature type="transmembrane region" description="Helical" evidence="1">
    <location>
        <begin position="372"/>
        <end position="396"/>
    </location>
</feature>
<dbReference type="SUPFAM" id="SSF52540">
    <property type="entry name" value="P-loop containing nucleoside triphosphate hydrolases"/>
    <property type="match status" value="1"/>
</dbReference>
<feature type="transmembrane region" description="Helical" evidence="1">
    <location>
        <begin position="231"/>
        <end position="254"/>
    </location>
</feature>
<gene>
    <name evidence="3" type="primary">feoB</name>
    <name evidence="3" type="ORF">NGTWS1702_13450</name>
</gene>
<dbReference type="Pfam" id="PF07664">
    <property type="entry name" value="FeoB_C"/>
    <property type="match status" value="1"/>
</dbReference>
<dbReference type="InterPro" id="IPR006073">
    <property type="entry name" value="GTP-bd"/>
</dbReference>
<reference evidence="3 4" key="1">
    <citation type="submission" date="2021-08" db="EMBL/GenBank/DDBJ databases">
        <title>Draft genome sequence of Mycolicibacterium sp. NGTWS1702 strain.</title>
        <authorList>
            <person name="Matsumoto M."/>
            <person name="Tang B.C.C."/>
            <person name="Machida Y."/>
            <person name="Matoyama H."/>
            <person name="Kishihara T."/>
            <person name="Sato S."/>
            <person name="Kondo I."/>
            <person name="Sano M."/>
            <person name="Kato G."/>
        </authorList>
    </citation>
    <scope>NUCLEOTIDE SEQUENCE [LARGE SCALE GENOMIC DNA]</scope>
    <source>
        <strain evidence="3 4">NGTWSNA01</strain>
    </source>
</reference>
<keyword evidence="4" id="KW-1185">Reference proteome</keyword>
<evidence type="ECO:0000256" key="1">
    <source>
        <dbReference type="SAM" id="Phobius"/>
    </source>
</evidence>
<keyword evidence="1" id="KW-1133">Transmembrane helix</keyword>
<dbReference type="PANTHER" id="PTHR43185:SF1">
    <property type="entry name" value="FE(2+) TRANSPORTER FEOB"/>
    <property type="match status" value="1"/>
</dbReference>
<dbReference type="Pfam" id="PF02421">
    <property type="entry name" value="FeoB_N"/>
    <property type="match status" value="1"/>
</dbReference>
<comment type="caution">
    <text evidence="3">The sequence shown here is derived from an EMBL/GenBank/DDBJ whole genome shotgun (WGS) entry which is preliminary data.</text>
</comment>
<dbReference type="Gene3D" id="3.40.50.300">
    <property type="entry name" value="P-loop containing nucleotide triphosphate hydrolases"/>
    <property type="match status" value="1"/>
</dbReference>
<dbReference type="InterPro" id="IPR027417">
    <property type="entry name" value="P-loop_NTPase"/>
</dbReference>
<feature type="transmembrane region" description="Helical" evidence="1">
    <location>
        <begin position="620"/>
        <end position="640"/>
    </location>
</feature>
<dbReference type="InterPro" id="IPR030389">
    <property type="entry name" value="G_FEOB_dom"/>
</dbReference>
<dbReference type="Pfam" id="PF07670">
    <property type="entry name" value="Gate"/>
    <property type="match status" value="2"/>
</dbReference>
<feature type="domain" description="FeoB-type G" evidence="2">
    <location>
        <begin position="18"/>
        <end position="189"/>
    </location>
</feature>
<organism evidence="3 4">
    <name type="scientific">Mycolicibacterium cyprinidarum</name>
    <dbReference type="NCBI Taxonomy" id="2860311"/>
    <lineage>
        <taxon>Bacteria</taxon>
        <taxon>Bacillati</taxon>
        <taxon>Actinomycetota</taxon>
        <taxon>Actinomycetes</taxon>
        <taxon>Mycobacteriales</taxon>
        <taxon>Mycobacteriaceae</taxon>
        <taxon>Mycolicibacterium</taxon>
    </lineage>
</organism>
<keyword evidence="1" id="KW-0812">Transmembrane</keyword>
<feature type="transmembrane region" description="Helical" evidence="1">
    <location>
        <begin position="341"/>
        <end position="360"/>
    </location>
</feature>
<feature type="transmembrane region" description="Helical" evidence="1">
    <location>
        <begin position="468"/>
        <end position="487"/>
    </location>
</feature>
<sequence length="646" mass="69099">MTTACHPSGSTDEAPAGRIRIALVGSPNAGKTSVFNHLTGMRARTGNYPGVTVSRSVGTGRHRCAHGTTKFTVEDLPGCYSLSPISPDERVATDVLHGELPGIAAPDAVAVVVDVTVLERSLSLVAQVLALHLPTIVILTMTDELAARGGRLDIDRFSTALGVPVVGVIGSRGKGFDPLRTLLVAPERWQQVPFAPPHEDAEFHGWVASLLQTGQYRPPSADGRTARIDRLLLHPVWGSLGFLAAMFVLFQVVFTVAPPLQDQITTFFEWLGPLASEAIPNDTLAGLIGVGIIGGVGTVLAFIPQIVLMFLLIALLENVGYMARAAFLVDRIMASAGLEGRAFVAMLSSLACAVPGIMAARTLPSSRDRIATAMAAPLMTCSARLPVYILLIGLLVDPGMRWGPLSVQGVAMFGLYMLGGVSAMTAAWLFKTAVLGRDLLPFYMEMPPYRFPSAKSVLLTMWDSSKAFLRKAGTIILGTAIVLWFLLNLPPRTAEIAGMRDTAAGTYVVEHSFAAATGRFIQPLFDPLGFDWRLCVALIGAMAAREVFVATLGQIFAASNPENPSEAVQTAVFTSGPHQGELLFTAPTVVALLVFFAYALSCMSTVATIRRETNSWKWPLVAWGYMFVLAWVGAFIARHITVLLTG</sequence>
<dbReference type="PANTHER" id="PTHR43185">
    <property type="entry name" value="FERROUS IRON TRANSPORT PROTEIN B"/>
    <property type="match status" value="1"/>
</dbReference>
<feature type="transmembrane region" description="Helical" evidence="1">
    <location>
        <begin position="284"/>
        <end position="303"/>
    </location>
</feature>
<dbReference type="InterPro" id="IPR011642">
    <property type="entry name" value="Gate_dom"/>
</dbReference>
<dbReference type="PRINTS" id="PR00326">
    <property type="entry name" value="GTP1OBG"/>
</dbReference>
<dbReference type="InterPro" id="IPR050860">
    <property type="entry name" value="FeoB_GTPase"/>
</dbReference>
<evidence type="ECO:0000313" key="3">
    <source>
        <dbReference type="EMBL" id="GJF13315.1"/>
    </source>
</evidence>
<dbReference type="InterPro" id="IPR011640">
    <property type="entry name" value="Fe2_transport_prot_B_C"/>
</dbReference>
<evidence type="ECO:0000313" key="4">
    <source>
        <dbReference type="Proteomes" id="UP001060504"/>
    </source>
</evidence>
<keyword evidence="1" id="KW-0472">Membrane</keyword>
<dbReference type="EMBL" id="BPRH01001423">
    <property type="protein sequence ID" value="GJF13315.1"/>
    <property type="molecule type" value="Genomic_DNA"/>
</dbReference>
<dbReference type="Proteomes" id="UP001060504">
    <property type="component" value="Unassembled WGS sequence"/>
</dbReference>
<evidence type="ECO:0000259" key="2">
    <source>
        <dbReference type="PROSITE" id="PS51711"/>
    </source>
</evidence>
<name>A0ABQ4V8Q1_9MYCO</name>